<evidence type="ECO:0000313" key="6">
    <source>
        <dbReference type="EMBL" id="MFB9106202.1"/>
    </source>
</evidence>
<evidence type="ECO:0000259" key="4">
    <source>
        <dbReference type="Pfam" id="PF00370"/>
    </source>
</evidence>
<keyword evidence="2" id="KW-0808">Transferase</keyword>
<dbReference type="SUPFAM" id="SSF53067">
    <property type="entry name" value="Actin-like ATPase domain"/>
    <property type="match status" value="2"/>
</dbReference>
<evidence type="ECO:0000313" key="7">
    <source>
        <dbReference type="Proteomes" id="UP001589590"/>
    </source>
</evidence>
<evidence type="ECO:0000256" key="3">
    <source>
        <dbReference type="ARBA" id="ARBA00022777"/>
    </source>
</evidence>
<accession>A0ABV5H2S3</accession>
<dbReference type="RefSeq" id="WP_290267743.1">
    <property type="nucleotide sequence ID" value="NZ_JAUFQP010000001.1"/>
</dbReference>
<comment type="caution">
    <text evidence="6">The sequence shown here is derived from an EMBL/GenBank/DDBJ whole genome shotgun (WGS) entry which is preliminary data.</text>
</comment>
<dbReference type="PANTHER" id="PTHR43095:SF2">
    <property type="entry name" value="GLUCONOKINASE"/>
    <property type="match status" value="1"/>
</dbReference>
<comment type="similarity">
    <text evidence="1">Belongs to the FGGY kinase family.</text>
</comment>
<organism evidence="6 7">
    <name type="scientific">Algibacter miyuki</name>
    <dbReference type="NCBI Taxonomy" id="1306933"/>
    <lineage>
        <taxon>Bacteria</taxon>
        <taxon>Pseudomonadati</taxon>
        <taxon>Bacteroidota</taxon>
        <taxon>Flavobacteriia</taxon>
        <taxon>Flavobacteriales</taxon>
        <taxon>Flavobacteriaceae</taxon>
        <taxon>Algibacter</taxon>
    </lineage>
</organism>
<evidence type="ECO:0000256" key="2">
    <source>
        <dbReference type="ARBA" id="ARBA00022679"/>
    </source>
</evidence>
<dbReference type="InterPro" id="IPR050406">
    <property type="entry name" value="FGGY_Carb_Kinase"/>
</dbReference>
<protein>
    <submittedName>
        <fullName evidence="6">FGGY family carbohydrate kinase</fullName>
    </submittedName>
</protein>
<feature type="domain" description="Carbohydrate kinase FGGY N-terminal" evidence="4">
    <location>
        <begin position="5"/>
        <end position="191"/>
    </location>
</feature>
<gene>
    <name evidence="6" type="ORF">ACFFU1_14960</name>
</gene>
<dbReference type="Pfam" id="PF00370">
    <property type="entry name" value="FGGY_N"/>
    <property type="match status" value="1"/>
</dbReference>
<dbReference type="EMBL" id="JBHMFA010000015">
    <property type="protein sequence ID" value="MFB9106202.1"/>
    <property type="molecule type" value="Genomic_DNA"/>
</dbReference>
<keyword evidence="3 6" id="KW-0418">Kinase</keyword>
<dbReference type="InterPro" id="IPR018484">
    <property type="entry name" value="FGGY_N"/>
</dbReference>
<evidence type="ECO:0000259" key="5">
    <source>
        <dbReference type="Pfam" id="PF21546"/>
    </source>
</evidence>
<proteinExistence type="inferred from homology"/>
<dbReference type="InterPro" id="IPR043129">
    <property type="entry name" value="ATPase_NBD"/>
</dbReference>
<evidence type="ECO:0000256" key="1">
    <source>
        <dbReference type="ARBA" id="ARBA00009156"/>
    </source>
</evidence>
<dbReference type="Pfam" id="PF21546">
    <property type="entry name" value="FGGY_C_2"/>
    <property type="match status" value="1"/>
</dbReference>
<dbReference type="GO" id="GO:0016301">
    <property type="term" value="F:kinase activity"/>
    <property type="evidence" value="ECO:0007669"/>
    <property type="project" value="UniProtKB-KW"/>
</dbReference>
<feature type="domain" description="Carbohydrate kinase FGGY C-terminal" evidence="5">
    <location>
        <begin position="245"/>
        <end position="434"/>
    </location>
</feature>
<dbReference type="Gene3D" id="3.30.420.40">
    <property type="match status" value="2"/>
</dbReference>
<sequence>MTQVIAVFDIGKTNKKIFLFDKNFNVVYTNSIRFEEVKDDDNSPCDDIEAIETWIQTEIKTIQDKQDYTIKAINFSTHGATLVYLDKNGKRITPLYNYLKPLNIDFNPFYESQGCVESFSRKTASPAYGMLNSGLQMYWLKQSKPHFWNQVETILHYPQYLSYLFSKKATADFTSVGAHTAIWDYDTMQYHDWLKDENIHLPEPKPGKNAALSVVNGQDIFIGKGLHDSSSSIIPLLENNKSTDREFVLLSTGTWIICMNPFSKETLTENQLKNDCLCFMTPDKKQIKSSMQFLGCVHEVNAIALSNYFEVDKSHFLELTLNKALCNEILSASKHMFFPGNIPNDFKGNLKELDSFKSYEHAYYQLIFEISQRVHQGIERILDTNNNLKDVYISGGFNRNNIFVEYLTQMMPEQHIQFPKGKNASALGAAMLMKDYLHQ</sequence>
<reference evidence="6 7" key="1">
    <citation type="submission" date="2024-09" db="EMBL/GenBank/DDBJ databases">
        <authorList>
            <person name="Sun Q."/>
            <person name="Mori K."/>
        </authorList>
    </citation>
    <scope>NUCLEOTIDE SEQUENCE [LARGE SCALE GENOMIC DNA]</scope>
    <source>
        <strain evidence="6 7">CECT 8300</strain>
    </source>
</reference>
<name>A0ABV5H2S3_9FLAO</name>
<keyword evidence="7" id="KW-1185">Reference proteome</keyword>
<dbReference type="PANTHER" id="PTHR43095">
    <property type="entry name" value="SUGAR KINASE"/>
    <property type="match status" value="1"/>
</dbReference>
<dbReference type="InterPro" id="IPR049382">
    <property type="entry name" value="FGGY_C_2"/>
</dbReference>
<dbReference type="Proteomes" id="UP001589590">
    <property type="component" value="Unassembled WGS sequence"/>
</dbReference>